<accession>A0ABQ5IUS1</accession>
<dbReference type="Proteomes" id="UP001151760">
    <property type="component" value="Unassembled WGS sequence"/>
</dbReference>
<comment type="caution">
    <text evidence="2">The sequence shown here is derived from an EMBL/GenBank/DDBJ whole genome shotgun (WGS) entry which is preliminary data.</text>
</comment>
<gene>
    <name evidence="2" type="ORF">Tco_1113052</name>
</gene>
<keyword evidence="3" id="KW-1185">Reference proteome</keyword>
<evidence type="ECO:0000313" key="2">
    <source>
        <dbReference type="EMBL" id="GJU02714.1"/>
    </source>
</evidence>
<evidence type="ECO:0000313" key="3">
    <source>
        <dbReference type="Proteomes" id="UP001151760"/>
    </source>
</evidence>
<protein>
    <submittedName>
        <fullName evidence="2">Uncharacterized protein</fullName>
    </submittedName>
</protein>
<sequence length="167" mass="18978">MNHHTLRVNSPRNKECPKRWRSDVGGGEETLEGRDVGSWFGGMMVNFGFFDGLEMEAFGKAMEVDNGDEKTIPITNTGHSILPTLSRSLYLYNVLVTPNIIKNLIYVPQFTRDNKCTAEFDEFDFSAEDFLTRYILLRCDNSGDLYPVTKPSPIPSAMRSLGYVTWH</sequence>
<name>A0ABQ5IUS1_9ASTR</name>
<feature type="compositionally biased region" description="Basic and acidic residues" evidence="1">
    <location>
        <begin position="12"/>
        <end position="22"/>
    </location>
</feature>
<evidence type="ECO:0000256" key="1">
    <source>
        <dbReference type="SAM" id="MobiDB-lite"/>
    </source>
</evidence>
<reference evidence="2" key="2">
    <citation type="submission" date="2022-01" db="EMBL/GenBank/DDBJ databases">
        <authorList>
            <person name="Yamashiro T."/>
            <person name="Shiraishi A."/>
            <person name="Satake H."/>
            <person name="Nakayama K."/>
        </authorList>
    </citation>
    <scope>NUCLEOTIDE SEQUENCE</scope>
</reference>
<organism evidence="2 3">
    <name type="scientific">Tanacetum coccineum</name>
    <dbReference type="NCBI Taxonomy" id="301880"/>
    <lineage>
        <taxon>Eukaryota</taxon>
        <taxon>Viridiplantae</taxon>
        <taxon>Streptophyta</taxon>
        <taxon>Embryophyta</taxon>
        <taxon>Tracheophyta</taxon>
        <taxon>Spermatophyta</taxon>
        <taxon>Magnoliopsida</taxon>
        <taxon>eudicotyledons</taxon>
        <taxon>Gunneridae</taxon>
        <taxon>Pentapetalae</taxon>
        <taxon>asterids</taxon>
        <taxon>campanulids</taxon>
        <taxon>Asterales</taxon>
        <taxon>Asteraceae</taxon>
        <taxon>Asteroideae</taxon>
        <taxon>Anthemideae</taxon>
        <taxon>Anthemidinae</taxon>
        <taxon>Tanacetum</taxon>
    </lineage>
</organism>
<proteinExistence type="predicted"/>
<reference evidence="2" key="1">
    <citation type="journal article" date="2022" name="Int. J. Mol. Sci.">
        <title>Draft Genome of Tanacetum Coccineum: Genomic Comparison of Closely Related Tanacetum-Family Plants.</title>
        <authorList>
            <person name="Yamashiro T."/>
            <person name="Shiraishi A."/>
            <person name="Nakayama K."/>
            <person name="Satake H."/>
        </authorList>
    </citation>
    <scope>NUCLEOTIDE SEQUENCE</scope>
</reference>
<feature type="region of interest" description="Disordered" evidence="1">
    <location>
        <begin position="1"/>
        <end position="27"/>
    </location>
</feature>
<dbReference type="EMBL" id="BQNB010021088">
    <property type="protein sequence ID" value="GJU02714.1"/>
    <property type="molecule type" value="Genomic_DNA"/>
</dbReference>